<comment type="similarity">
    <text evidence="2 9">Belongs to the class-II aminoacyl-tRNA synthetase family. Type 2 subfamily.</text>
</comment>
<dbReference type="EC" id="6.1.1.12" evidence="9"/>
<comment type="subunit">
    <text evidence="9">Homodimer.</text>
</comment>
<dbReference type="PROSITE" id="PS50862">
    <property type="entry name" value="AA_TRNA_LIGASE_II"/>
    <property type="match status" value="1"/>
</dbReference>
<dbReference type="InterPro" id="IPR006195">
    <property type="entry name" value="aa-tRNA-synth_II"/>
</dbReference>
<evidence type="ECO:0000256" key="9">
    <source>
        <dbReference type="HAMAP-Rule" id="MF_02075"/>
    </source>
</evidence>
<dbReference type="InterPro" id="IPR004364">
    <property type="entry name" value="Aa-tRNA-synt_II"/>
</dbReference>
<gene>
    <name evidence="9 11" type="primary">aspS</name>
    <name evidence="11" type="ORF">J9259_05130</name>
</gene>
<dbReference type="InterPro" id="IPR004523">
    <property type="entry name" value="Asp-tRNA_synthase_2"/>
</dbReference>
<proteinExistence type="inferred from homology"/>
<dbReference type="AlphaFoldDB" id="A0A8J7YTI6"/>
<feature type="binding site" evidence="9">
    <location>
        <position position="357"/>
    </location>
    <ligand>
        <name>Mg(2+)</name>
        <dbReference type="ChEBI" id="CHEBI:18420"/>
        <label>3</label>
    </ligand>
</feature>
<dbReference type="FunFam" id="3.30.930.10:FF:000038">
    <property type="entry name" value="Aspartate--tRNA ligase"/>
    <property type="match status" value="1"/>
</dbReference>
<comment type="caution">
    <text evidence="11">The sequence shown here is derived from an EMBL/GenBank/DDBJ whole genome shotgun (WGS) entry which is preliminary data.</text>
</comment>
<keyword evidence="4 9" id="KW-0436">Ligase</keyword>
<dbReference type="NCBIfam" id="NF003483">
    <property type="entry name" value="PRK05159.1"/>
    <property type="match status" value="1"/>
</dbReference>
<feature type="binding site" evidence="9">
    <location>
        <position position="357"/>
    </location>
    <ligand>
        <name>Mg(2+)</name>
        <dbReference type="ChEBI" id="CHEBI:18420"/>
        <label>2</label>
    </ligand>
</feature>
<evidence type="ECO:0000256" key="3">
    <source>
        <dbReference type="ARBA" id="ARBA00022490"/>
    </source>
</evidence>
<evidence type="ECO:0000256" key="8">
    <source>
        <dbReference type="ARBA" id="ARBA00023146"/>
    </source>
</evidence>
<name>A0A8J7YTI6_9ARCH</name>
<feature type="binding site" evidence="9">
    <location>
        <begin position="214"/>
        <end position="216"/>
    </location>
    <ligand>
        <name>ATP</name>
        <dbReference type="ChEBI" id="CHEBI:30616"/>
    </ligand>
</feature>
<dbReference type="SUPFAM" id="SSF55681">
    <property type="entry name" value="Class II aaRS and biotin synthetases"/>
    <property type="match status" value="1"/>
</dbReference>
<organism evidence="11 12">
    <name type="scientific">Candidatus Sysuiplasma superficiale</name>
    <dbReference type="NCBI Taxonomy" id="2823368"/>
    <lineage>
        <taxon>Archaea</taxon>
        <taxon>Methanobacteriati</taxon>
        <taxon>Thermoplasmatota</taxon>
        <taxon>Thermoplasmata</taxon>
        <taxon>Candidatus Sysuiplasmatales</taxon>
        <taxon>Candidatus Sysuiplasmataceae</taxon>
        <taxon>Candidatus Sysuiplasma</taxon>
    </lineage>
</organism>
<keyword evidence="3 9" id="KW-0963">Cytoplasm</keyword>
<dbReference type="Gene3D" id="2.40.50.140">
    <property type="entry name" value="Nucleic acid-binding proteins"/>
    <property type="match status" value="1"/>
</dbReference>
<feature type="binding site" evidence="9">
    <location>
        <position position="360"/>
    </location>
    <ligand>
        <name>Mg(2+)</name>
        <dbReference type="ChEBI" id="CHEBI:18420"/>
        <label>2</label>
    </ligand>
</feature>
<comment type="cofactor">
    <cofactor evidence="9">
        <name>Mg(2+)</name>
        <dbReference type="ChEBI" id="CHEBI:18420"/>
    </cofactor>
    <text evidence="9">Binds 3 Mg(2+) cations per subunit. The strongest magnesium site (Mg1) is bound to the beta- and gamma-phosphates of ATP and four water molecules complete its coordination sphere.</text>
</comment>
<dbReference type="InterPro" id="IPR045864">
    <property type="entry name" value="aa-tRNA-synth_II/BPL/LPL"/>
</dbReference>
<dbReference type="GO" id="GO:0017101">
    <property type="term" value="C:aminoacyl-tRNA synthetase multienzyme complex"/>
    <property type="evidence" value="ECO:0007669"/>
    <property type="project" value="TreeGrafter"/>
</dbReference>
<comment type="catalytic activity">
    <reaction evidence="9">
        <text>tRNA(Asp) + L-aspartate + ATP = L-aspartyl-tRNA(Asp) + AMP + diphosphate</text>
        <dbReference type="Rhea" id="RHEA:19649"/>
        <dbReference type="Rhea" id="RHEA-COMP:9660"/>
        <dbReference type="Rhea" id="RHEA-COMP:9678"/>
        <dbReference type="ChEBI" id="CHEBI:29991"/>
        <dbReference type="ChEBI" id="CHEBI:30616"/>
        <dbReference type="ChEBI" id="CHEBI:33019"/>
        <dbReference type="ChEBI" id="CHEBI:78442"/>
        <dbReference type="ChEBI" id="CHEBI:78516"/>
        <dbReference type="ChEBI" id="CHEBI:456215"/>
        <dbReference type="EC" id="6.1.1.12"/>
    </reaction>
</comment>
<dbReference type="HAMAP" id="MF_02075">
    <property type="entry name" value="Asp_tRNA_synth_type2"/>
    <property type="match status" value="1"/>
</dbReference>
<comment type="caution">
    <text evidence="9">Lacks conserved residue(s) required for the propagation of feature annotation.</text>
</comment>
<accession>A0A8J7YTI6</accession>
<evidence type="ECO:0000256" key="7">
    <source>
        <dbReference type="ARBA" id="ARBA00022917"/>
    </source>
</evidence>
<dbReference type="PANTHER" id="PTHR43450">
    <property type="entry name" value="ASPARTYL-TRNA SYNTHETASE"/>
    <property type="match status" value="1"/>
</dbReference>
<keyword evidence="7 9" id="KW-0648">Protein biosynthesis</keyword>
<dbReference type="Pfam" id="PF01336">
    <property type="entry name" value="tRNA_anti-codon"/>
    <property type="match status" value="1"/>
</dbReference>
<evidence type="ECO:0000313" key="12">
    <source>
        <dbReference type="Proteomes" id="UP000716004"/>
    </source>
</evidence>
<evidence type="ECO:0000259" key="10">
    <source>
        <dbReference type="PROSITE" id="PS50862"/>
    </source>
</evidence>
<dbReference type="InterPro" id="IPR004365">
    <property type="entry name" value="NA-bd_OB_tRNA"/>
</dbReference>
<dbReference type="Pfam" id="PF00152">
    <property type="entry name" value="tRNA-synt_2"/>
    <property type="match status" value="1"/>
</dbReference>
<dbReference type="Gene3D" id="3.30.930.10">
    <property type="entry name" value="Bira Bifunctional Protein, Domain 2"/>
    <property type="match status" value="1"/>
</dbReference>
<sequence>MPAISTSDSVASMPEGSEVRISGWVEEIRDLGGISFYLVRDGYGYVQVTVSRKGAGADIISALSDIQRESVIEVTGKVRRSEKARMGFELVPYDVKVLSKADAPLPMGVSDRVETEFDTRLDNRFIDLRKQENGAVYRIRSEFAYQLRSFLREMRFVEVSTPKIVSEGAEGGATLFRVDYFGRKAFLAQSPQLYKQILMASGLNRVYEISPAYRAELSDTVRHTSEFISFDAEMAFIDGLEDVLNVLEGLMARTFSATSGFLRETYPSMNVPPVPRTPFPRLSYTECLDMLSSEGRDLREGDDLDTDAEKAIGRIMKEKGYEMYFITMYPASIKPFYIMEKGDGMSFSFDLEYNGVEMASGGQREHRHERLVERMKSKNLRPGDFEFYLKAFRYGMPPHGGWGLGFDRLIASYLRLGNIREAILFPRDRSRLSP</sequence>
<keyword evidence="9" id="KW-0460">Magnesium</keyword>
<dbReference type="InterPro" id="IPR012340">
    <property type="entry name" value="NA-bd_OB-fold"/>
</dbReference>
<dbReference type="GO" id="GO:0004815">
    <property type="term" value="F:aspartate-tRNA ligase activity"/>
    <property type="evidence" value="ECO:0007669"/>
    <property type="project" value="UniProtKB-UniRule"/>
</dbReference>
<keyword evidence="5 9" id="KW-0547">Nucleotide-binding</keyword>
<dbReference type="GO" id="GO:0006422">
    <property type="term" value="P:aspartyl-tRNA aminoacylation"/>
    <property type="evidence" value="ECO:0007669"/>
    <property type="project" value="UniProtKB-UniRule"/>
</dbReference>
<feature type="region of interest" description="Aspartate" evidence="9">
    <location>
        <begin position="192"/>
        <end position="195"/>
    </location>
</feature>
<evidence type="ECO:0000256" key="4">
    <source>
        <dbReference type="ARBA" id="ARBA00022598"/>
    </source>
</evidence>
<evidence type="ECO:0000256" key="1">
    <source>
        <dbReference type="ARBA" id="ARBA00004496"/>
    </source>
</evidence>
<evidence type="ECO:0000256" key="6">
    <source>
        <dbReference type="ARBA" id="ARBA00022840"/>
    </source>
</evidence>
<comment type="function">
    <text evidence="9">Catalyzes the attachment of L-aspartate to tRNA(Asp) in a two-step reaction: L-aspartate is first activated by ATP to form Asp-AMP and then transferred to the acceptor end of tRNA(Asp).</text>
</comment>
<keyword evidence="8 9" id="KW-0030">Aminoacyl-tRNA synthetase</keyword>
<evidence type="ECO:0000256" key="2">
    <source>
        <dbReference type="ARBA" id="ARBA00005312"/>
    </source>
</evidence>
<dbReference type="GO" id="GO:0005524">
    <property type="term" value="F:ATP binding"/>
    <property type="evidence" value="ECO:0007669"/>
    <property type="project" value="UniProtKB-UniRule"/>
</dbReference>
<dbReference type="EMBL" id="JAGVSJ010000010">
    <property type="protein sequence ID" value="MBX8631885.1"/>
    <property type="molecule type" value="Genomic_DNA"/>
</dbReference>
<dbReference type="GO" id="GO:0000287">
    <property type="term" value="F:magnesium ion binding"/>
    <property type="evidence" value="ECO:0007669"/>
    <property type="project" value="UniProtKB-UniRule"/>
</dbReference>
<feature type="domain" description="Aminoacyl-transfer RNA synthetases class-II family profile" evidence="10">
    <location>
        <begin position="137"/>
        <end position="434"/>
    </location>
</feature>
<evidence type="ECO:0000256" key="5">
    <source>
        <dbReference type="ARBA" id="ARBA00022741"/>
    </source>
</evidence>
<feature type="binding site" evidence="9">
    <location>
        <position position="360"/>
    </location>
    <ligand>
        <name>L-aspartate</name>
        <dbReference type="ChEBI" id="CHEBI:29991"/>
    </ligand>
</feature>
<protein>
    <recommendedName>
        <fullName evidence="9">Aspartate--tRNA ligase</fullName>
        <ecNumber evidence="9">6.1.1.12</ecNumber>
    </recommendedName>
    <alternativeName>
        <fullName evidence="9">Aspartyl-tRNA synthetase</fullName>
        <shortName evidence="9">AspRS</shortName>
    </alternativeName>
</protein>
<dbReference type="PRINTS" id="PR01042">
    <property type="entry name" value="TRNASYNTHASP"/>
</dbReference>
<dbReference type="GO" id="GO:0003723">
    <property type="term" value="F:RNA binding"/>
    <property type="evidence" value="ECO:0007669"/>
    <property type="project" value="TreeGrafter"/>
</dbReference>
<evidence type="ECO:0000313" key="11">
    <source>
        <dbReference type="EMBL" id="MBX8631885.1"/>
    </source>
</evidence>
<dbReference type="Proteomes" id="UP000716004">
    <property type="component" value="Unassembled WGS sequence"/>
</dbReference>
<feature type="binding site" evidence="9">
    <location>
        <position position="357"/>
    </location>
    <ligand>
        <name>ATP</name>
        <dbReference type="ChEBI" id="CHEBI:30616"/>
    </ligand>
</feature>
<feature type="binding site" evidence="9">
    <location>
        <position position="170"/>
    </location>
    <ligand>
        <name>L-aspartate</name>
        <dbReference type="ChEBI" id="CHEBI:29991"/>
    </ligand>
</feature>
<dbReference type="GO" id="GO:0005829">
    <property type="term" value="C:cytosol"/>
    <property type="evidence" value="ECO:0007669"/>
    <property type="project" value="TreeGrafter"/>
</dbReference>
<dbReference type="NCBIfam" id="TIGR00458">
    <property type="entry name" value="aspS_nondisc"/>
    <property type="match status" value="1"/>
</dbReference>
<feature type="binding site" evidence="9">
    <location>
        <position position="364"/>
    </location>
    <ligand>
        <name>L-aspartate</name>
        <dbReference type="ChEBI" id="CHEBI:29991"/>
    </ligand>
</feature>
<dbReference type="CDD" id="cd00776">
    <property type="entry name" value="AsxRS_core"/>
    <property type="match status" value="1"/>
</dbReference>
<feature type="binding site" evidence="9">
    <location>
        <position position="214"/>
    </location>
    <ligand>
        <name>L-aspartate</name>
        <dbReference type="ChEBI" id="CHEBI:29991"/>
    </ligand>
</feature>
<keyword evidence="6 9" id="KW-0067">ATP-binding</keyword>
<feature type="binding site" evidence="9">
    <location>
        <begin position="405"/>
        <end position="408"/>
    </location>
    <ligand>
        <name>ATP</name>
        <dbReference type="ChEBI" id="CHEBI:30616"/>
    </ligand>
</feature>
<comment type="subcellular location">
    <subcellularLocation>
        <location evidence="1 9">Cytoplasm</location>
    </subcellularLocation>
</comment>
<reference evidence="11" key="1">
    <citation type="submission" date="2021-04" db="EMBL/GenBank/DDBJ databases">
        <title>Genomic insights into ecological role and evolution of a novel Thermoplasmata order Candidatus Sysuiplasmatales.</title>
        <authorList>
            <person name="Yuan Y."/>
        </authorList>
    </citation>
    <scope>NUCLEOTIDE SEQUENCE</scope>
    <source>
        <strain evidence="11">YP2-bin.285</strain>
    </source>
</reference>
<keyword evidence="9" id="KW-0479">Metal-binding</keyword>
<dbReference type="SUPFAM" id="SSF50249">
    <property type="entry name" value="Nucleic acid-binding proteins"/>
    <property type="match status" value="1"/>
</dbReference>
<dbReference type="InterPro" id="IPR002312">
    <property type="entry name" value="Asp/Asn-tRNA-synth_IIb"/>
</dbReference>
<dbReference type="PANTHER" id="PTHR43450:SF1">
    <property type="entry name" value="ASPARTATE--TRNA LIGASE, CYTOPLASMIC"/>
    <property type="match status" value="1"/>
</dbReference>